<dbReference type="EMBL" id="AK359520">
    <property type="protein sequence ID" value="BAJ90729.1"/>
    <property type="molecule type" value="mRNA"/>
</dbReference>
<name>F2D6K8_HORVV</name>
<evidence type="ECO:0000313" key="1">
    <source>
        <dbReference type="EMBL" id="BAJ90729.1"/>
    </source>
</evidence>
<organism evidence="1">
    <name type="scientific">Hordeum vulgare subsp. vulgare</name>
    <name type="common">Domesticated barley</name>
    <dbReference type="NCBI Taxonomy" id="112509"/>
    <lineage>
        <taxon>Eukaryota</taxon>
        <taxon>Viridiplantae</taxon>
        <taxon>Streptophyta</taxon>
        <taxon>Embryophyta</taxon>
        <taxon>Tracheophyta</taxon>
        <taxon>Spermatophyta</taxon>
        <taxon>Magnoliopsida</taxon>
        <taxon>Liliopsida</taxon>
        <taxon>Poales</taxon>
        <taxon>Poaceae</taxon>
        <taxon>BOP clade</taxon>
        <taxon>Pooideae</taxon>
        <taxon>Triticodae</taxon>
        <taxon>Triticeae</taxon>
        <taxon>Hordeinae</taxon>
        <taxon>Hordeum</taxon>
    </lineage>
</organism>
<proteinExistence type="evidence at transcript level"/>
<accession>F2D6K8</accession>
<sequence>MVIDPICSCQVKNTTYMAPSESGLYELTKAMFEDYPSKRACQI</sequence>
<protein>
    <submittedName>
        <fullName evidence="1">Predicted protein</fullName>
    </submittedName>
</protein>
<dbReference type="AlphaFoldDB" id="F2D6K8"/>
<reference evidence="1" key="1">
    <citation type="journal article" date="2011" name="Plant Physiol.">
        <title>Comprehensive sequence analysis of 24,783 barley full-length cDNAs derived from 12 clone libraries.</title>
        <authorList>
            <person name="Matsumoto T."/>
            <person name="Tanaka T."/>
            <person name="Sakai H."/>
            <person name="Amano N."/>
            <person name="Kanamori H."/>
            <person name="Kurita K."/>
            <person name="Kikuta A."/>
            <person name="Kamiya K."/>
            <person name="Yamamoto M."/>
            <person name="Ikawa H."/>
            <person name="Fujii N."/>
            <person name="Hori K."/>
            <person name="Itoh T."/>
            <person name="Sato K."/>
        </authorList>
    </citation>
    <scope>NUCLEOTIDE SEQUENCE</scope>
    <source>
        <tissue evidence="1">Leaf</tissue>
    </source>
</reference>